<keyword evidence="3" id="KW-1185">Reference proteome</keyword>
<accession>A0A940YKM2</accession>
<gene>
    <name evidence="2" type="ORF">KAK06_11630</name>
</gene>
<reference evidence="2" key="1">
    <citation type="submission" date="2021-04" db="EMBL/GenBank/DDBJ databases">
        <title>The genome sequence of Ideonella sp. 4Y11.</title>
        <authorList>
            <person name="Liu Y."/>
        </authorList>
    </citation>
    <scope>NUCLEOTIDE SEQUENCE</scope>
    <source>
        <strain evidence="2">4Y11</strain>
    </source>
</reference>
<dbReference type="EMBL" id="JAGQDE010000009">
    <property type="protein sequence ID" value="MBQ0959599.1"/>
    <property type="molecule type" value="Genomic_DNA"/>
</dbReference>
<name>A0A940YKM2_9BURK</name>
<comment type="caution">
    <text evidence="2">The sequence shown here is derived from an EMBL/GenBank/DDBJ whole genome shotgun (WGS) entry which is preliminary data.</text>
</comment>
<evidence type="ECO:0000256" key="1">
    <source>
        <dbReference type="SAM" id="SignalP"/>
    </source>
</evidence>
<organism evidence="2 3">
    <name type="scientific">Ideonella aquatica</name>
    <dbReference type="NCBI Taxonomy" id="2824119"/>
    <lineage>
        <taxon>Bacteria</taxon>
        <taxon>Pseudomonadati</taxon>
        <taxon>Pseudomonadota</taxon>
        <taxon>Betaproteobacteria</taxon>
        <taxon>Burkholderiales</taxon>
        <taxon>Sphaerotilaceae</taxon>
        <taxon>Ideonella</taxon>
    </lineage>
</organism>
<keyword evidence="1" id="KW-0732">Signal</keyword>
<evidence type="ECO:0000313" key="2">
    <source>
        <dbReference type="EMBL" id="MBQ0959599.1"/>
    </source>
</evidence>
<sequence>MSGMRSFRHVGAWLSASLLVLGTSLAAAAPPALSDPSPSGLARGFEAERGRWQSHERMLQGYSAEGASVNLWRERGQLRKIELTALGERGRVLAEFYWRAGHLVSARERRMDYGRHLMEIPADQPTPMSVVQDDVIDYAGGLPRLWWRDGNPGQPRTAEARSRARELGRLADSLRRLGTLPPPAKGCEWQCGTDWDTGRCARFVCR</sequence>
<feature type="signal peptide" evidence="1">
    <location>
        <begin position="1"/>
        <end position="28"/>
    </location>
</feature>
<dbReference type="RefSeq" id="WP_210802281.1">
    <property type="nucleotide sequence ID" value="NZ_JAGQDE010000009.1"/>
</dbReference>
<dbReference type="AlphaFoldDB" id="A0A940YKM2"/>
<feature type="chain" id="PRO_5037139182" evidence="1">
    <location>
        <begin position="29"/>
        <end position="206"/>
    </location>
</feature>
<dbReference type="Proteomes" id="UP000678374">
    <property type="component" value="Unassembled WGS sequence"/>
</dbReference>
<protein>
    <submittedName>
        <fullName evidence="2">Uncharacterized protein</fullName>
    </submittedName>
</protein>
<proteinExistence type="predicted"/>
<evidence type="ECO:0000313" key="3">
    <source>
        <dbReference type="Proteomes" id="UP000678374"/>
    </source>
</evidence>